<dbReference type="RefSeq" id="XP_025371801.1">
    <property type="nucleotide sequence ID" value="XM_025511310.1"/>
</dbReference>
<dbReference type="Pfam" id="PF05192">
    <property type="entry name" value="MutS_III"/>
    <property type="match status" value="1"/>
</dbReference>
<dbReference type="SUPFAM" id="SSF48334">
    <property type="entry name" value="DNA repair protein MutS, domain III"/>
    <property type="match status" value="1"/>
</dbReference>
<feature type="domain" description="DNA mismatch repair proteins mutS family" evidence="9">
    <location>
        <begin position="1022"/>
        <end position="1038"/>
    </location>
</feature>
<dbReference type="GO" id="GO:0043504">
    <property type="term" value="P:mitochondrial DNA repair"/>
    <property type="evidence" value="ECO:0007669"/>
    <property type="project" value="TreeGrafter"/>
</dbReference>
<gene>
    <name evidence="10" type="ORF">IE81DRAFT_250527</name>
</gene>
<keyword evidence="5" id="KW-0238">DNA-binding</keyword>
<dbReference type="GO" id="GO:0005739">
    <property type="term" value="C:mitochondrion"/>
    <property type="evidence" value="ECO:0007669"/>
    <property type="project" value="TreeGrafter"/>
</dbReference>
<dbReference type="STRING" id="1522189.A0A316W7D1"/>
<proteinExistence type="inferred from homology"/>
<evidence type="ECO:0000256" key="6">
    <source>
        <dbReference type="ARBA" id="ARBA00023204"/>
    </source>
</evidence>
<feature type="coiled-coil region" evidence="7">
    <location>
        <begin position="626"/>
        <end position="653"/>
    </location>
</feature>
<dbReference type="GO" id="GO:0006298">
    <property type="term" value="P:mismatch repair"/>
    <property type="evidence" value="ECO:0007669"/>
    <property type="project" value="InterPro"/>
</dbReference>
<dbReference type="OrthoDB" id="2534523at2759"/>
<dbReference type="Gene3D" id="3.40.1170.10">
    <property type="entry name" value="DNA repair protein MutS, domain I"/>
    <property type="match status" value="1"/>
</dbReference>
<dbReference type="SUPFAM" id="SSF52540">
    <property type="entry name" value="P-loop containing nucleoside triphosphate hydrolases"/>
    <property type="match status" value="1"/>
</dbReference>
<evidence type="ECO:0000256" key="5">
    <source>
        <dbReference type="ARBA" id="ARBA00023125"/>
    </source>
</evidence>
<dbReference type="InterPro" id="IPR045076">
    <property type="entry name" value="MutS"/>
</dbReference>
<feature type="region of interest" description="Disordered" evidence="8">
    <location>
        <begin position="117"/>
        <end position="213"/>
    </location>
</feature>
<evidence type="ECO:0000256" key="7">
    <source>
        <dbReference type="SAM" id="Coils"/>
    </source>
</evidence>
<dbReference type="InterPro" id="IPR036678">
    <property type="entry name" value="MutS_con_dom_sf"/>
</dbReference>
<dbReference type="SMART" id="SM00534">
    <property type="entry name" value="MUTSac"/>
    <property type="match status" value="1"/>
</dbReference>
<comment type="similarity">
    <text evidence="1">Belongs to the DNA mismatch repair MutS family.</text>
</comment>
<dbReference type="SUPFAM" id="SSF53150">
    <property type="entry name" value="DNA repair protein MutS, domain II"/>
    <property type="match status" value="1"/>
</dbReference>
<keyword evidence="4" id="KW-0067">ATP-binding</keyword>
<dbReference type="PROSITE" id="PS00486">
    <property type="entry name" value="DNA_MISMATCH_REPAIR_2"/>
    <property type="match status" value="1"/>
</dbReference>
<feature type="region of interest" description="Disordered" evidence="8">
    <location>
        <begin position="718"/>
        <end position="762"/>
    </location>
</feature>
<protein>
    <recommendedName>
        <fullName evidence="9">DNA mismatch repair proteins mutS family domain-containing protein</fullName>
    </recommendedName>
</protein>
<evidence type="ECO:0000259" key="9">
    <source>
        <dbReference type="PROSITE" id="PS00486"/>
    </source>
</evidence>
<dbReference type="SMART" id="SM00533">
    <property type="entry name" value="MUTSd"/>
    <property type="match status" value="1"/>
</dbReference>
<keyword evidence="11" id="KW-1185">Reference proteome</keyword>
<dbReference type="GO" id="GO:0005524">
    <property type="term" value="F:ATP binding"/>
    <property type="evidence" value="ECO:0007669"/>
    <property type="project" value="UniProtKB-KW"/>
</dbReference>
<dbReference type="AlphaFoldDB" id="A0A316W7D1"/>
<dbReference type="InterPro" id="IPR007695">
    <property type="entry name" value="DNA_mismatch_repair_MutS-lik_N"/>
</dbReference>
<dbReference type="Gene3D" id="1.10.1420.10">
    <property type="match status" value="1"/>
</dbReference>
<feature type="compositionally biased region" description="Low complexity" evidence="8">
    <location>
        <begin position="193"/>
        <end position="202"/>
    </location>
</feature>
<dbReference type="Proteomes" id="UP000245783">
    <property type="component" value="Unassembled WGS sequence"/>
</dbReference>
<evidence type="ECO:0000256" key="4">
    <source>
        <dbReference type="ARBA" id="ARBA00022840"/>
    </source>
</evidence>
<feature type="compositionally biased region" description="Polar residues" evidence="8">
    <location>
        <begin position="752"/>
        <end position="762"/>
    </location>
</feature>
<evidence type="ECO:0000256" key="8">
    <source>
        <dbReference type="SAM" id="MobiDB-lite"/>
    </source>
</evidence>
<dbReference type="InterPro" id="IPR007696">
    <property type="entry name" value="DNA_mismatch_repair_MutS_core"/>
</dbReference>
<dbReference type="InterPro" id="IPR016151">
    <property type="entry name" value="DNA_mismatch_repair_MutS_N"/>
</dbReference>
<dbReference type="InterPro" id="IPR007860">
    <property type="entry name" value="DNA_mmatch_repair_MutS_con_dom"/>
</dbReference>
<organism evidence="10 11">
    <name type="scientific">Ceraceosorus guamensis</name>
    <dbReference type="NCBI Taxonomy" id="1522189"/>
    <lineage>
        <taxon>Eukaryota</taxon>
        <taxon>Fungi</taxon>
        <taxon>Dikarya</taxon>
        <taxon>Basidiomycota</taxon>
        <taxon>Ustilaginomycotina</taxon>
        <taxon>Exobasidiomycetes</taxon>
        <taxon>Ceraceosorales</taxon>
        <taxon>Ceraceosoraceae</taxon>
        <taxon>Ceraceosorus</taxon>
    </lineage>
</organism>
<dbReference type="InParanoid" id="A0A316W7D1"/>
<dbReference type="Pfam" id="PF01624">
    <property type="entry name" value="MutS_I"/>
    <property type="match status" value="1"/>
</dbReference>
<dbReference type="PANTHER" id="PTHR11361">
    <property type="entry name" value="DNA MISMATCH REPAIR PROTEIN MUTS FAMILY MEMBER"/>
    <property type="match status" value="1"/>
</dbReference>
<dbReference type="GO" id="GO:0005634">
    <property type="term" value="C:nucleus"/>
    <property type="evidence" value="ECO:0007669"/>
    <property type="project" value="TreeGrafter"/>
</dbReference>
<dbReference type="FunFam" id="3.40.50.300:FF:001238">
    <property type="entry name" value="DNA mismatch repair protein"/>
    <property type="match status" value="1"/>
</dbReference>
<accession>A0A316W7D1</accession>
<dbReference type="EMBL" id="KZ819359">
    <property type="protein sequence ID" value="PWN44641.1"/>
    <property type="molecule type" value="Genomic_DNA"/>
</dbReference>
<feature type="compositionally biased region" description="Low complexity" evidence="8">
    <location>
        <begin position="149"/>
        <end position="169"/>
    </location>
</feature>
<dbReference type="InterPro" id="IPR000432">
    <property type="entry name" value="DNA_mismatch_repair_MutS_C"/>
</dbReference>
<dbReference type="GO" id="GO:0140664">
    <property type="term" value="F:ATP-dependent DNA damage sensor activity"/>
    <property type="evidence" value="ECO:0007669"/>
    <property type="project" value="InterPro"/>
</dbReference>
<evidence type="ECO:0000313" key="10">
    <source>
        <dbReference type="EMBL" id="PWN44641.1"/>
    </source>
</evidence>
<evidence type="ECO:0000256" key="1">
    <source>
        <dbReference type="ARBA" id="ARBA00006271"/>
    </source>
</evidence>
<evidence type="ECO:0000313" key="11">
    <source>
        <dbReference type="Proteomes" id="UP000245783"/>
    </source>
</evidence>
<dbReference type="GO" id="GO:0030983">
    <property type="term" value="F:mismatched DNA binding"/>
    <property type="evidence" value="ECO:0007669"/>
    <property type="project" value="InterPro"/>
</dbReference>
<dbReference type="Gene3D" id="3.30.420.110">
    <property type="entry name" value="MutS, connector domain"/>
    <property type="match status" value="1"/>
</dbReference>
<reference evidence="10 11" key="1">
    <citation type="journal article" date="2018" name="Mol. Biol. Evol.">
        <title>Broad Genomic Sampling Reveals a Smut Pathogenic Ancestry of the Fungal Clade Ustilaginomycotina.</title>
        <authorList>
            <person name="Kijpornyongpan T."/>
            <person name="Mondo S.J."/>
            <person name="Barry K."/>
            <person name="Sandor L."/>
            <person name="Lee J."/>
            <person name="Lipzen A."/>
            <person name="Pangilinan J."/>
            <person name="LaButti K."/>
            <person name="Hainaut M."/>
            <person name="Henrissat B."/>
            <person name="Grigoriev I.V."/>
            <person name="Spatafora J.W."/>
            <person name="Aime M.C."/>
        </authorList>
    </citation>
    <scope>NUCLEOTIDE SEQUENCE [LARGE SCALE GENOMIC DNA]</scope>
    <source>
        <strain evidence="10 11">MCA 4658</strain>
    </source>
</reference>
<sequence length="1193" mass="131514">MHLLQSPYTRTALAQARIAFICDAPPPSWVYTTRPRRTYCDVSGTREAGAPICSGANASSRAPGTSLPTLPTVRRSTAARQPFFVTPRQNARPRSFSALSIALDGSKREQKAYADLPISNEAALPPWQPVGEKRRPGRKKGKGMGGGAASEELSASAAHGSEPGNPKGNRGAKKKKKACRGEARNSSEGAGLQQDQSSQASSEATFNRYDPRDETLPNLARSILADMQRFPGCMLLTRVGGFYESYFDQAPQLSNMLGIKLAQRLWGGRTIAMAGFPIHQLEKYLKILVQDHHKLVAICDEFKSITSQVGGKQAATLTMDIQRRVTRVISPGTLIDERFLDPFKSNWVVAVSSRKGGPHLASPKDQCATNGISQDAYGLAWVDISTADFFTTTCADGESLRDELARIGPSEVVLESGAFDKGLLDPSRASARDATLNQLGDPIDPLPHPIWEALNPHMVHISLCGAPKHSHDDDVEARAVLQLTDHLRGRLISHGDGVEALAKEGPTHRAREETMLIDANTLAALEIKQSMRENGSVRGSLLSTVRRTVTKGGTRLLGQWLTSPSTSLDLIKRRQSIVAFFVNRPYLREDLRALLRRGAGDVSRGLQRITTGRNDEQDLLEVRDFIVMTQDLLSLLEKEMAQLRQAQQVTQDDVLVAGLENLDLMRERFKNLEGLGARLVEAMDEAVLEQRLRRQEALAREVEESLLDDGARGEISNGAVTVRKKKGKQPGEQDDGENSDGWGDPFEHLIRPTSSHQLQVTTEKYQATRQAASKLQRHLQERYHDRVTLRNIVSQGYVVHFTGADRMGNLKMRNNPEDEMTAGQKLKTTQTWYHPDWSRIGAELMRSEAEIKKLENLELVRLRQDVLGQLTSIRRNVRLVDELDVLLGFAQLAHDNDLVRPELDDSSDLHVVGGRHLSVEMGLLEQHRMFQPNDVTLSPTSRLHVITGPNMGGKSTYLRHAALIAILAQCGSFVPAKFVKQGIVDRVFSRVGARDDVSRDRSTFMVEMSETSEILRRATSKSLVIADEIGRGTTTEVGIAIAFATLHHLYEVNRSRTLFATHLHELADMLGWSKGRETASRVGGRFPHVDFFCTDVDVLEDGAISFSHKLRPGVNRDSHGLQVAQLAEMPPQALRVAHATLQWLESAETLAEQGSVESDIVALAVEPSSMSAAKVQDLDRLIAAAIGTSVEVK</sequence>
<dbReference type="InterPro" id="IPR027417">
    <property type="entry name" value="P-loop_NTPase"/>
</dbReference>
<keyword evidence="6" id="KW-0234">DNA repair</keyword>
<dbReference type="GeneID" id="37033180"/>
<name>A0A316W7D1_9BASI</name>
<dbReference type="Pfam" id="PF05188">
    <property type="entry name" value="MutS_II"/>
    <property type="match status" value="1"/>
</dbReference>
<keyword evidence="2" id="KW-0547">Nucleotide-binding</keyword>
<dbReference type="Gene3D" id="3.40.50.300">
    <property type="entry name" value="P-loop containing nucleotide triphosphate hydrolases"/>
    <property type="match status" value="1"/>
</dbReference>
<dbReference type="InterPro" id="IPR036187">
    <property type="entry name" value="DNA_mismatch_repair_MutS_sf"/>
</dbReference>
<evidence type="ECO:0000256" key="3">
    <source>
        <dbReference type="ARBA" id="ARBA00022763"/>
    </source>
</evidence>
<dbReference type="Pfam" id="PF00488">
    <property type="entry name" value="MutS_V"/>
    <property type="match status" value="1"/>
</dbReference>
<dbReference type="FunCoup" id="A0A316W7D1">
    <property type="interactions" value="244"/>
</dbReference>
<keyword evidence="3" id="KW-0227">DNA damage</keyword>
<evidence type="ECO:0000256" key="2">
    <source>
        <dbReference type="ARBA" id="ARBA00022741"/>
    </source>
</evidence>
<keyword evidence="7" id="KW-0175">Coiled coil</keyword>
<dbReference type="PANTHER" id="PTHR11361:SF34">
    <property type="entry name" value="DNA MISMATCH REPAIR PROTEIN MSH1, MITOCHONDRIAL"/>
    <property type="match status" value="1"/>
</dbReference>
<dbReference type="SUPFAM" id="SSF55271">
    <property type="entry name" value="DNA repair protein MutS, domain I"/>
    <property type="match status" value="1"/>
</dbReference>